<accession>A0A9J7YMI3</accession>
<dbReference type="AlphaFoldDB" id="A0A9J7YMI3"/>
<dbReference type="SMART" id="SM00174">
    <property type="entry name" value="RHO"/>
    <property type="match status" value="1"/>
</dbReference>
<evidence type="ECO:0000313" key="5">
    <source>
        <dbReference type="Proteomes" id="UP001108240"/>
    </source>
</evidence>
<dbReference type="GeneTree" id="ENSGT00940000158918"/>
<dbReference type="PROSITE" id="PS51420">
    <property type="entry name" value="RHO"/>
    <property type="match status" value="1"/>
</dbReference>
<reference evidence="4" key="2">
    <citation type="submission" date="2025-09" db="UniProtKB">
        <authorList>
            <consortium name="Ensembl"/>
        </authorList>
    </citation>
    <scope>IDENTIFICATION</scope>
</reference>
<dbReference type="PROSITE" id="PS50097">
    <property type="entry name" value="BTB"/>
    <property type="match status" value="2"/>
</dbReference>
<dbReference type="Gene3D" id="3.40.50.300">
    <property type="entry name" value="P-loop containing nucleotide triphosphate hydrolases"/>
    <property type="match status" value="1"/>
</dbReference>
<dbReference type="FunFam" id="3.40.50.300:FF:003145">
    <property type="entry name" value="rho-related BTB domain-containing protein 1 isoform X2"/>
    <property type="match status" value="1"/>
</dbReference>
<feature type="region of interest" description="Disordered" evidence="2">
    <location>
        <begin position="655"/>
        <end position="683"/>
    </location>
</feature>
<evidence type="ECO:0000259" key="3">
    <source>
        <dbReference type="PROSITE" id="PS50097"/>
    </source>
</evidence>
<dbReference type="InterPro" id="IPR027417">
    <property type="entry name" value="P-loop_NTPase"/>
</dbReference>
<dbReference type="PANTHER" id="PTHR24413">
    <property type="entry name" value="SPECKLE-TYPE POZ PROTEIN"/>
    <property type="match status" value="1"/>
</dbReference>
<dbReference type="Pfam" id="PF00651">
    <property type="entry name" value="BTB"/>
    <property type="match status" value="2"/>
</dbReference>
<dbReference type="Proteomes" id="UP001108240">
    <property type="component" value="Unplaced"/>
</dbReference>
<dbReference type="SUPFAM" id="SSF52540">
    <property type="entry name" value="P-loop containing nucleoside triphosphate hydrolases"/>
    <property type="match status" value="1"/>
</dbReference>
<dbReference type="CDD" id="cd18531">
    <property type="entry name" value="BACK_RHOBTB2"/>
    <property type="match status" value="1"/>
</dbReference>
<sequence length="683" mass="77240">MCPLSGPLTSTESVKRFWNVPEMSWMMSACLFDYGTPSATTTKTAASLMAGVFVDHIFLKTYSQCFLELFVLYLDTRSDVVVLCFSIANPNSLLHVKTMWYPEIKHFCPRAPVILVGCQLDLRYADLDAVNRARRPLARPIKANEILPPENGREVAKELGVPYYETSVVAQFGVKDVFDNAIRAALISRRHLQFWKSHLRDVQRPLLQAPFLPPKPPAPVIVIPPPPSTTEEHPGRLLEEPLCADVVLVLQENQRVFAHKVYLATSSSKFYDLFLQDVKAEADCKLPTGREPPARAASFDMCESSDEESRVNLRPCISDGTLISADSGGTLEGGRGGRLLSSLGRAFVSIRRETVQDPVTFISRLMTVVDMDPSVLLGPFRVVMRYLYTGQLDEHEKDLMHIAHIAELLEVFDLRMMVANILNNEAFMNQEITKAFHVRRTNRVKECLAKGTFSDVVFKLDDGPVQAHKPLLISSCDWMAAMFGGPFVESCTKEVLFPNTTRSSMQAVLEYLYTGRFCSRPDLDAMELIILANRLCLPHLVALTELHTVTVLTEAAAMGTDIDGDVLVYLEMAQFHCAYQLTEWCLHHICTNYNNVCRKFPRDMRAKSAENQEYFEKHRWPPVWYLKEDDHYQRARKEREKEDYLSQKRQNKRKWVLWNLPPSPSNPSSSSSSSSSSGSSAII</sequence>
<dbReference type="SUPFAM" id="SSF54695">
    <property type="entry name" value="POZ domain"/>
    <property type="match status" value="2"/>
</dbReference>
<dbReference type="InterPro" id="IPR001806">
    <property type="entry name" value="Small_GTPase"/>
</dbReference>
<protein>
    <submittedName>
        <fullName evidence="4">Rho related BTB domain containing 2b</fullName>
    </submittedName>
</protein>
<feature type="compositionally biased region" description="Low complexity" evidence="2">
    <location>
        <begin position="666"/>
        <end position="683"/>
    </location>
</feature>
<dbReference type="Pfam" id="PF00071">
    <property type="entry name" value="Ras"/>
    <property type="match status" value="1"/>
</dbReference>
<dbReference type="FunFam" id="3.30.710.10:FF:000014">
    <property type="entry name" value="Rho-related BTB domain-containing protein 2 isoform 1"/>
    <property type="match status" value="1"/>
</dbReference>
<dbReference type="SMART" id="SM00225">
    <property type="entry name" value="BTB"/>
    <property type="match status" value="2"/>
</dbReference>
<feature type="domain" description="BTB" evidence="3">
    <location>
        <begin position="454"/>
        <end position="521"/>
    </location>
</feature>
<reference evidence="4" key="1">
    <citation type="submission" date="2025-08" db="UniProtKB">
        <authorList>
            <consortium name="Ensembl"/>
        </authorList>
    </citation>
    <scope>IDENTIFICATION</scope>
</reference>
<dbReference type="InterPro" id="IPR000210">
    <property type="entry name" value="BTB/POZ_dom"/>
</dbReference>
<dbReference type="InterPro" id="IPR011333">
    <property type="entry name" value="SKP1/BTB/POZ_sf"/>
</dbReference>
<dbReference type="SMART" id="SM00175">
    <property type="entry name" value="RAB"/>
    <property type="match status" value="1"/>
</dbReference>
<feature type="domain" description="BTB" evidence="3">
    <location>
        <begin position="244"/>
        <end position="396"/>
    </location>
</feature>
<organism evidence="4 5">
    <name type="scientific">Cyprinus carpio carpio</name>
    <dbReference type="NCBI Taxonomy" id="630221"/>
    <lineage>
        <taxon>Eukaryota</taxon>
        <taxon>Metazoa</taxon>
        <taxon>Chordata</taxon>
        <taxon>Craniata</taxon>
        <taxon>Vertebrata</taxon>
        <taxon>Euteleostomi</taxon>
        <taxon>Actinopterygii</taxon>
        <taxon>Neopterygii</taxon>
        <taxon>Teleostei</taxon>
        <taxon>Ostariophysi</taxon>
        <taxon>Cypriniformes</taxon>
        <taxon>Cyprinidae</taxon>
        <taxon>Cyprininae</taxon>
        <taxon>Cyprinus</taxon>
    </lineage>
</organism>
<keyword evidence="5" id="KW-1185">Reference proteome</keyword>
<keyword evidence="1" id="KW-0547">Nucleotide-binding</keyword>
<proteinExistence type="predicted"/>
<evidence type="ECO:0000256" key="1">
    <source>
        <dbReference type="ARBA" id="ARBA00022741"/>
    </source>
</evidence>
<evidence type="ECO:0000313" key="4">
    <source>
        <dbReference type="Ensembl" id="ENSCCRP00000118530.1"/>
    </source>
</evidence>
<dbReference type="GO" id="GO:0005525">
    <property type="term" value="F:GTP binding"/>
    <property type="evidence" value="ECO:0007669"/>
    <property type="project" value="InterPro"/>
</dbReference>
<dbReference type="GO" id="GO:0003924">
    <property type="term" value="F:GTPase activity"/>
    <property type="evidence" value="ECO:0007669"/>
    <property type="project" value="InterPro"/>
</dbReference>
<evidence type="ECO:0000256" key="2">
    <source>
        <dbReference type="SAM" id="MobiDB-lite"/>
    </source>
</evidence>
<name>A0A9J7YMI3_CYPCA</name>
<dbReference type="Gene3D" id="3.30.710.10">
    <property type="entry name" value="Potassium Channel Kv1.1, Chain A"/>
    <property type="match status" value="2"/>
</dbReference>
<dbReference type="Ensembl" id="ENSCCRT00000150832.1">
    <property type="protein sequence ID" value="ENSCCRP00000118530.1"/>
    <property type="gene ID" value="ENSCCRG00000013181.2"/>
</dbReference>